<sequence length="495" mass="55590">MEAPAMNATGTITMTMREVDRFKVIQAVTEARLRPGQAAERLGLSVRQVERLVLRYRAAGVAGLVSGKRGRPGNHQLPAGKAQRALALIRERYADFGPTLACEKLAECHGIDLAVETVRTLMRAAGLWIPRRERPPRVHQPRNRRACLGELIQIDGSDHRWFEERAPACTLLVFIDDATGRLMTLHFTQTESTFSYFGALSKYLAVHGKPVAFYSDKASVFYVKQRSQTAGKGVTQFGRALYELNVEAFCANTSQAKGRVERANLTLQDRLVKELRLRGISTCEAANAYAPSFIADFNRRFGKPPRSDHNAHRPVRADEDLRQILAWRVPRRVTKSLTVQYDRVMYLLDDTVQNRALVHEYVEIVEYPDGEIEVQANGVPLPYRQYDRITRIDQGAEVENKRLASVLEVARSVQAMRDDRRASGSPSRTHCGEEVRAKKALVGLKKQRAIEVADLNHAILELSEQAMRGRGAASPPHPEPINRDKAKPHHPDISI</sequence>
<dbReference type="Gene3D" id="3.30.420.10">
    <property type="entry name" value="Ribonuclease H-like superfamily/Ribonuclease H"/>
    <property type="match status" value="1"/>
</dbReference>
<dbReference type="InterPro" id="IPR001584">
    <property type="entry name" value="Integrase_cat-core"/>
</dbReference>
<protein>
    <submittedName>
        <fullName evidence="3">Transposase</fullName>
    </submittedName>
</protein>
<dbReference type="InterPro" id="IPR047797">
    <property type="entry name" value="ISNCY_transpos"/>
</dbReference>
<comment type="caution">
    <text evidence="3">The sequence shown here is derived from an EMBL/GenBank/DDBJ whole genome shotgun (WGS) entry which is preliminary data.</text>
</comment>
<accession>A0ABX5KMD1</accession>
<dbReference type="NCBIfam" id="NF033594">
    <property type="entry name" value="transpos_ISNCY_2"/>
    <property type="match status" value="1"/>
</dbReference>
<dbReference type="SUPFAM" id="SSF46689">
    <property type="entry name" value="Homeodomain-like"/>
    <property type="match status" value="1"/>
</dbReference>
<organism evidence="3 4">
    <name type="scientific">Paraburkholderia unamae</name>
    <dbReference type="NCBI Taxonomy" id="219649"/>
    <lineage>
        <taxon>Bacteria</taxon>
        <taxon>Pseudomonadati</taxon>
        <taxon>Pseudomonadota</taxon>
        <taxon>Betaproteobacteria</taxon>
        <taxon>Burkholderiales</taxon>
        <taxon>Burkholderiaceae</taxon>
        <taxon>Paraburkholderia</taxon>
    </lineage>
</organism>
<dbReference type="PANTHER" id="PTHR35004">
    <property type="entry name" value="TRANSPOSASE RV3428C-RELATED"/>
    <property type="match status" value="1"/>
</dbReference>
<evidence type="ECO:0000313" key="4">
    <source>
        <dbReference type="Proteomes" id="UP000245712"/>
    </source>
</evidence>
<dbReference type="InterPro" id="IPR012337">
    <property type="entry name" value="RNaseH-like_sf"/>
</dbReference>
<gene>
    <name evidence="3" type="ORF">C7402_108331</name>
</gene>
<dbReference type="Pfam" id="PF13551">
    <property type="entry name" value="HTH_29"/>
    <property type="match status" value="1"/>
</dbReference>
<dbReference type="PANTHER" id="PTHR35004:SF7">
    <property type="entry name" value="INTEGRASE PROTEIN"/>
    <property type="match status" value="1"/>
</dbReference>
<reference evidence="3 4" key="1">
    <citation type="submission" date="2018-05" db="EMBL/GenBank/DDBJ databases">
        <title>Genomic Encyclopedia of Type Strains, Phase IV (KMG-V): Genome sequencing to study the core and pangenomes of soil and plant-associated prokaryotes.</title>
        <authorList>
            <person name="Whitman W."/>
        </authorList>
    </citation>
    <scope>NUCLEOTIDE SEQUENCE [LARGE SCALE GENOMIC DNA]</scope>
    <source>
        <strain evidence="3 4">SCZa-39</strain>
    </source>
</reference>
<dbReference type="Proteomes" id="UP000245712">
    <property type="component" value="Unassembled WGS sequence"/>
</dbReference>
<evidence type="ECO:0000259" key="2">
    <source>
        <dbReference type="PROSITE" id="PS50994"/>
    </source>
</evidence>
<evidence type="ECO:0000313" key="3">
    <source>
        <dbReference type="EMBL" id="PVX82958.1"/>
    </source>
</evidence>
<dbReference type="EMBL" id="QEOB01000008">
    <property type="protein sequence ID" value="PVX82958.1"/>
    <property type="molecule type" value="Genomic_DNA"/>
</dbReference>
<feature type="region of interest" description="Disordered" evidence="1">
    <location>
        <begin position="467"/>
        <end position="495"/>
    </location>
</feature>
<name>A0ABX5KMD1_9BURK</name>
<proteinExistence type="predicted"/>
<keyword evidence="4" id="KW-1185">Reference proteome</keyword>
<dbReference type="SUPFAM" id="SSF53098">
    <property type="entry name" value="Ribonuclease H-like"/>
    <property type="match status" value="1"/>
</dbReference>
<dbReference type="PROSITE" id="PS50994">
    <property type="entry name" value="INTEGRASE"/>
    <property type="match status" value="1"/>
</dbReference>
<feature type="domain" description="Integrase catalytic" evidence="2">
    <location>
        <begin position="137"/>
        <end position="322"/>
    </location>
</feature>
<feature type="compositionally biased region" description="Basic and acidic residues" evidence="1">
    <location>
        <begin position="480"/>
        <end position="495"/>
    </location>
</feature>
<evidence type="ECO:0000256" key="1">
    <source>
        <dbReference type="SAM" id="MobiDB-lite"/>
    </source>
</evidence>
<dbReference type="InterPro" id="IPR036397">
    <property type="entry name" value="RNaseH_sf"/>
</dbReference>
<dbReference type="InterPro" id="IPR009057">
    <property type="entry name" value="Homeodomain-like_sf"/>
</dbReference>